<protein>
    <submittedName>
        <fullName evidence="1">Uncharacterized protein</fullName>
    </submittedName>
</protein>
<organism evidence="1 2">
    <name type="scientific">Arabis nemorensis</name>
    <dbReference type="NCBI Taxonomy" id="586526"/>
    <lineage>
        <taxon>Eukaryota</taxon>
        <taxon>Viridiplantae</taxon>
        <taxon>Streptophyta</taxon>
        <taxon>Embryophyta</taxon>
        <taxon>Tracheophyta</taxon>
        <taxon>Spermatophyta</taxon>
        <taxon>Magnoliopsida</taxon>
        <taxon>eudicotyledons</taxon>
        <taxon>Gunneridae</taxon>
        <taxon>Pentapetalae</taxon>
        <taxon>rosids</taxon>
        <taxon>malvids</taxon>
        <taxon>Brassicales</taxon>
        <taxon>Brassicaceae</taxon>
        <taxon>Arabideae</taxon>
        <taxon>Arabis</taxon>
    </lineage>
</organism>
<dbReference type="EMBL" id="CABITT030000001">
    <property type="protein sequence ID" value="VVA92983.1"/>
    <property type="molecule type" value="Genomic_DNA"/>
</dbReference>
<proteinExistence type="predicted"/>
<reference evidence="1" key="1">
    <citation type="submission" date="2019-07" db="EMBL/GenBank/DDBJ databases">
        <authorList>
            <person name="Dittberner H."/>
        </authorList>
    </citation>
    <scope>NUCLEOTIDE SEQUENCE [LARGE SCALE GENOMIC DNA]</scope>
</reference>
<gene>
    <name evidence="1" type="ORF">ANE_LOCUS3428</name>
</gene>
<dbReference type="Proteomes" id="UP000489600">
    <property type="component" value="Unassembled WGS sequence"/>
</dbReference>
<accession>A0A565AVB2</accession>
<dbReference type="OrthoDB" id="1932290at2759"/>
<keyword evidence="2" id="KW-1185">Reference proteome</keyword>
<dbReference type="AlphaFoldDB" id="A0A565AVB2"/>
<evidence type="ECO:0000313" key="2">
    <source>
        <dbReference type="Proteomes" id="UP000489600"/>
    </source>
</evidence>
<comment type="caution">
    <text evidence="1">The sequence shown here is derived from an EMBL/GenBank/DDBJ whole genome shotgun (WGS) entry which is preliminary data.</text>
</comment>
<evidence type="ECO:0000313" key="1">
    <source>
        <dbReference type="EMBL" id="VVA92983.1"/>
    </source>
</evidence>
<sequence>MEPSVDVWETLMNLSRVHGDLELGDRCAELVEKLDATRLDKMSSAGLVATKEEPNYRSKPCYKFKTKDISHPEMDTIYDTLKILQSEMLEMGYDLKLFSCHLVMKPWRRRIKNGFSDTERK</sequence>
<name>A0A565AVB2_9BRAS</name>